<dbReference type="EMBL" id="HE575321">
    <property type="protein sequence ID" value="CCC92029.1"/>
    <property type="molecule type" value="Genomic_DNA"/>
</dbReference>
<evidence type="ECO:0000256" key="4">
    <source>
        <dbReference type="ARBA" id="ARBA00022741"/>
    </source>
</evidence>
<dbReference type="Gene3D" id="3.40.50.720">
    <property type="entry name" value="NAD(P)-binding Rossmann-like Domain"/>
    <property type="match status" value="1"/>
</dbReference>
<keyword evidence="3" id="KW-0436">Ligase</keyword>
<dbReference type="InterPro" id="IPR000594">
    <property type="entry name" value="ThiF_NAD_FAD-bd"/>
</dbReference>
<keyword evidence="6" id="KW-0067">ATP-binding</keyword>
<dbReference type="InterPro" id="IPR042302">
    <property type="entry name" value="E1_FCCH_sf"/>
</dbReference>
<dbReference type="GO" id="GO:0008641">
    <property type="term" value="F:ubiquitin-like modifier activating enzyme activity"/>
    <property type="evidence" value="ECO:0007669"/>
    <property type="project" value="InterPro"/>
</dbReference>
<evidence type="ECO:0000259" key="8">
    <source>
        <dbReference type="SMART" id="SM00985"/>
    </source>
</evidence>
<protein>
    <submittedName>
        <fullName evidence="9">Putative ubiquitin-activating enzyme e1</fullName>
    </submittedName>
</protein>
<feature type="domain" description="Ubiquitin-activating enzyme E1 C-terminal" evidence="8">
    <location>
        <begin position="920"/>
        <end position="1047"/>
    </location>
</feature>
<dbReference type="InterPro" id="IPR019572">
    <property type="entry name" value="UBA_E1_SCCH"/>
</dbReference>
<keyword evidence="5" id="KW-0833">Ubl conjugation pathway</keyword>
<dbReference type="SUPFAM" id="SSF69572">
    <property type="entry name" value="Activating enzymes of the ubiquitin-like proteins"/>
    <property type="match status" value="2"/>
</dbReference>
<dbReference type="FunFam" id="3.50.50.80:FF:000002">
    <property type="entry name" value="SUMO-activating enzyme subunit 2"/>
    <property type="match status" value="1"/>
</dbReference>
<dbReference type="InterPro" id="IPR018965">
    <property type="entry name" value="Ub-activating_enz_E1_C"/>
</dbReference>
<evidence type="ECO:0000256" key="2">
    <source>
        <dbReference type="ARBA" id="ARBA00005673"/>
    </source>
</evidence>
<dbReference type="VEuPathDB" id="TriTrypDB:TcIL3000_8_2480"/>
<dbReference type="PANTHER" id="PTHR10953">
    <property type="entry name" value="UBIQUITIN-ACTIVATING ENZYME E1"/>
    <property type="match status" value="1"/>
</dbReference>
<dbReference type="Pfam" id="PF10585">
    <property type="entry name" value="UBA_E1_SCCH"/>
    <property type="match status" value="1"/>
</dbReference>
<dbReference type="GO" id="GO:0016779">
    <property type="term" value="F:nucleotidyltransferase activity"/>
    <property type="evidence" value="ECO:0007669"/>
    <property type="project" value="TreeGrafter"/>
</dbReference>
<evidence type="ECO:0000256" key="7">
    <source>
        <dbReference type="PROSITE-ProRule" id="PRU10132"/>
    </source>
</evidence>
<sequence length="1054" mass="116945">MNSEDLRRQLYSRQEYVVGAETQAKYGGADVLVVGSCGLAAEIIKNLALTGVRSIKVTDDALVTLPDLSTNFFLTPEDVNRPRAEVVASRAQELNRFVSVAAIRLPLHEAMAAVHVVVFVNQCTTLLHRENKLAREHNVKFVACESRGVAGCVFVDPGPSFTVLDPDGEETLTCVVTKITRDGVVELHEDKRHECEIGSRVFLTGLVSPAALNSTVDPFALHNGRISSACANNGAPGAGFSSSVRLFEVSEIVSPFHLRLKDFSTIVGDSPIDTGYACYLHTTKRQLQMDFKELEVSVTEPDFVTLFDSERKMEAPATLHAVFRALHSYMTRQETPKVMKDVLDVAETYFNNRKNDGHGTFDREAAEAVLSVIHGRLNPMDCFIGGVASQEALKVCSGKFTPLRQWMYYDAREILLARGEVNEDLRATSTAIGSRYDGQIAVLGSRFQSFLSRQRAFVVGAGALGCELIKNVACMGFGGVSITDMDTIEMSNLSRQFLFRSSHIGQQKSKVAGEAARAINNDLNVNSYMEKVAQETEGVFNEKFWESHSVVLSALDNVESRKYVDARCLLFKKPLFDSGTLGQKCHAQCVVPYCSESYGGSYDPPEKSIPLCTLKNFPNTIEHTIQWARDNFDAIFVNAPNDVNAYLEDPTTFAANLQRDPGTKPIVLKTVQDALLQWPSDAADCVRIAVNLFNEYFNTSFRQLLHNIPLDKRTENAELFWSGAKKPPKPQEFNADSELDVSFVYHCAKLLARIYNLPLFDLSPREVAELARHVPLKEFVPREPCPATIDSEKQEGTTVHLAAELSLQDLPPACQFNSRRMSPQSFEKDDPNNSHMDYITSCSNLRATAYSIPPADVHHTKRIAGKIIPAMVTTTALITGLVGIEMLKYLLLAHRNSTELSLAKATPLSEEAQREHLGIYRNSFVNVALPFLAFTEPIVAPAKTHKLPDGGSVRWGIWDRIEVNEGRDVTVQELVDLLESRYQLEIFIIALPSGKIIYSQFGNPKDRSREVAVVARERDNSMGDGLSCYCLVATGSIGDEDVDIPLIHYRFRDF</sequence>
<evidence type="ECO:0000256" key="1">
    <source>
        <dbReference type="ARBA" id="ARBA00004906"/>
    </source>
</evidence>
<dbReference type="Gene3D" id="1.10.10.2660">
    <property type="entry name" value="Ubiquitin-activating enzyme E1, SCCH domain"/>
    <property type="match status" value="1"/>
</dbReference>
<dbReference type="InterPro" id="IPR000011">
    <property type="entry name" value="UBQ/SUMO-activ_enz_E1-like"/>
</dbReference>
<dbReference type="PROSITE" id="PS00865">
    <property type="entry name" value="UBIQUITIN_ACTIVAT_2"/>
    <property type="match status" value="1"/>
</dbReference>
<dbReference type="GO" id="GO:0016567">
    <property type="term" value="P:protein ubiquitination"/>
    <property type="evidence" value="ECO:0007669"/>
    <property type="project" value="UniProtKB-UniPathway"/>
</dbReference>
<keyword evidence="4" id="KW-0547">Nucleotide-binding</keyword>
<gene>
    <name evidence="9" type="ORF">TCIL3000_8_2480</name>
</gene>
<evidence type="ECO:0000256" key="6">
    <source>
        <dbReference type="ARBA" id="ARBA00022840"/>
    </source>
</evidence>
<dbReference type="Gene3D" id="3.40.50.12550">
    <property type="entry name" value="Ubiquitin-activating enzyme E1, inactive adenylation domain, subdomain 2"/>
    <property type="match status" value="1"/>
</dbReference>
<dbReference type="GO" id="GO:0005737">
    <property type="term" value="C:cytoplasm"/>
    <property type="evidence" value="ECO:0007669"/>
    <property type="project" value="TreeGrafter"/>
</dbReference>
<dbReference type="Gene3D" id="3.50.50.80">
    <property type="entry name" value="Ubiquitin-activating enzyme E1, inactive adenylation domain, subdomain 1"/>
    <property type="match status" value="1"/>
</dbReference>
<dbReference type="InterPro" id="IPR042449">
    <property type="entry name" value="Ub-E1_IAD_1"/>
</dbReference>
<reference evidence="9" key="1">
    <citation type="journal article" date="2012" name="Proc. Natl. Acad. Sci. U.S.A.">
        <title>Antigenic diversity is generated by distinct evolutionary mechanisms in African trypanosome species.</title>
        <authorList>
            <person name="Jackson A.P."/>
            <person name="Berry A."/>
            <person name="Aslett M."/>
            <person name="Allison H.C."/>
            <person name="Burton P."/>
            <person name="Vavrova-Anderson J."/>
            <person name="Brown R."/>
            <person name="Browne H."/>
            <person name="Corton N."/>
            <person name="Hauser H."/>
            <person name="Gamble J."/>
            <person name="Gilderthorp R."/>
            <person name="Marcello L."/>
            <person name="McQuillan J."/>
            <person name="Otto T.D."/>
            <person name="Quail M.A."/>
            <person name="Sanders M.J."/>
            <person name="van Tonder A."/>
            <person name="Ginger M.L."/>
            <person name="Field M.C."/>
            <person name="Barry J.D."/>
            <person name="Hertz-Fowler C."/>
            <person name="Berriman M."/>
        </authorList>
    </citation>
    <scope>NUCLEOTIDE SEQUENCE</scope>
    <source>
        <strain evidence="9">IL3000</strain>
    </source>
</reference>
<accession>G0URL7</accession>
<dbReference type="PANTHER" id="PTHR10953:SF4">
    <property type="entry name" value="UBIQUITIN-ACTIVATING ENZYME E1 C-TERMINAL DOMAIN-CONTAINING PROTEIN"/>
    <property type="match status" value="1"/>
</dbReference>
<dbReference type="GO" id="GO:0004792">
    <property type="term" value="F:thiosulfate-cyanide sulfurtransferase activity"/>
    <property type="evidence" value="ECO:0007669"/>
    <property type="project" value="TreeGrafter"/>
</dbReference>
<dbReference type="PRINTS" id="PR01849">
    <property type="entry name" value="UBIQUITINACT"/>
</dbReference>
<dbReference type="AlphaFoldDB" id="G0URL7"/>
<name>G0URL7_TRYCI</name>
<dbReference type="InterPro" id="IPR035985">
    <property type="entry name" value="Ubiquitin-activating_enz"/>
</dbReference>
<evidence type="ECO:0000313" key="9">
    <source>
        <dbReference type="EMBL" id="CCC92029.1"/>
    </source>
</evidence>
<comment type="pathway">
    <text evidence="1">Protein modification; protein ubiquitination.</text>
</comment>
<dbReference type="SMART" id="SM00985">
    <property type="entry name" value="UBA_e1_C"/>
    <property type="match status" value="1"/>
</dbReference>
<evidence type="ECO:0000256" key="5">
    <source>
        <dbReference type="ARBA" id="ARBA00022786"/>
    </source>
</evidence>
<dbReference type="Pfam" id="PF00899">
    <property type="entry name" value="ThiF"/>
    <property type="match status" value="2"/>
</dbReference>
<dbReference type="GO" id="GO:0005524">
    <property type="term" value="F:ATP binding"/>
    <property type="evidence" value="ECO:0007669"/>
    <property type="project" value="UniProtKB-KW"/>
</dbReference>
<organism evidence="9">
    <name type="scientific">Trypanosoma congolense (strain IL3000)</name>
    <dbReference type="NCBI Taxonomy" id="1068625"/>
    <lineage>
        <taxon>Eukaryota</taxon>
        <taxon>Discoba</taxon>
        <taxon>Euglenozoa</taxon>
        <taxon>Kinetoplastea</taxon>
        <taxon>Metakinetoplastina</taxon>
        <taxon>Trypanosomatida</taxon>
        <taxon>Trypanosomatidae</taxon>
        <taxon>Trypanosoma</taxon>
        <taxon>Nannomonas</taxon>
    </lineage>
</organism>
<dbReference type="UniPathway" id="UPA00143"/>
<dbReference type="Pfam" id="PF09358">
    <property type="entry name" value="E1_UFD"/>
    <property type="match status" value="1"/>
</dbReference>
<dbReference type="InterPro" id="IPR042063">
    <property type="entry name" value="Ubi_acti_E1_SCCH"/>
</dbReference>
<comment type="similarity">
    <text evidence="2">Belongs to the ubiquitin-activating E1 family.</text>
</comment>
<dbReference type="Gene3D" id="2.40.30.180">
    <property type="entry name" value="Ubiquitin-activating enzyme E1, FCCH domain"/>
    <property type="match status" value="1"/>
</dbReference>
<feature type="active site" description="Glycyl thioester intermediate" evidence="7">
    <location>
        <position position="612"/>
    </location>
</feature>
<dbReference type="FunFam" id="1.10.10.2660:FF:000005">
    <property type="entry name" value="Ubiquitin-activating enzyme E1, putative"/>
    <property type="match status" value="1"/>
</dbReference>
<evidence type="ECO:0000256" key="3">
    <source>
        <dbReference type="ARBA" id="ARBA00022598"/>
    </source>
</evidence>
<dbReference type="InterPro" id="IPR045886">
    <property type="entry name" value="ThiF/MoeB/HesA"/>
</dbReference>
<dbReference type="InterPro" id="IPR033127">
    <property type="entry name" value="UBQ-activ_enz_E1_Cys_AS"/>
</dbReference>
<proteinExistence type="inferred from homology"/>